<reference evidence="3 4" key="1">
    <citation type="submission" date="2020-01" db="EMBL/GenBank/DDBJ databases">
        <authorList>
            <person name="Kim M.K."/>
        </authorList>
    </citation>
    <scope>NUCLEOTIDE SEQUENCE [LARGE SCALE GENOMIC DNA]</scope>
    <source>
        <strain evidence="3 4">172606-1</strain>
    </source>
</reference>
<keyword evidence="4" id="KW-1185">Reference proteome</keyword>
<evidence type="ECO:0000313" key="4">
    <source>
        <dbReference type="Proteomes" id="UP000480178"/>
    </source>
</evidence>
<dbReference type="InterPro" id="IPR055353">
    <property type="entry name" value="DUF7619"/>
</dbReference>
<dbReference type="SUPFAM" id="SSF50998">
    <property type="entry name" value="Quinoprotein alcohol dehydrogenase-like"/>
    <property type="match status" value="1"/>
</dbReference>
<dbReference type="Pfam" id="PF13585">
    <property type="entry name" value="CHU_C"/>
    <property type="match status" value="1"/>
</dbReference>
<name>A0A6C0GK68_9BACT</name>
<gene>
    <name evidence="3" type="ORF">GXP67_16090</name>
</gene>
<dbReference type="InterPro" id="IPR052918">
    <property type="entry name" value="Motility_Chemotaxis_Reg"/>
</dbReference>
<feature type="domain" description="DUF7619" evidence="2">
    <location>
        <begin position="817"/>
        <end position="953"/>
    </location>
</feature>
<keyword evidence="1" id="KW-0732">Signal</keyword>
<evidence type="ECO:0000259" key="2">
    <source>
        <dbReference type="Pfam" id="PF24595"/>
    </source>
</evidence>
<dbReference type="RefSeq" id="WP_162444072.1">
    <property type="nucleotide sequence ID" value="NZ_CP048222.1"/>
</dbReference>
<feature type="chain" id="PRO_5025363034" description="DUF7619 domain-containing protein" evidence="1">
    <location>
        <begin position="24"/>
        <end position="1305"/>
    </location>
</feature>
<protein>
    <recommendedName>
        <fullName evidence="2">DUF7619 domain-containing protein</fullName>
    </recommendedName>
</protein>
<evidence type="ECO:0000313" key="3">
    <source>
        <dbReference type="EMBL" id="QHT68052.1"/>
    </source>
</evidence>
<dbReference type="PANTHER" id="PTHR35580:SF1">
    <property type="entry name" value="PHYTASE-LIKE DOMAIN-CONTAINING PROTEIN"/>
    <property type="match status" value="1"/>
</dbReference>
<dbReference type="PANTHER" id="PTHR35580">
    <property type="entry name" value="CELL SURFACE GLYCOPROTEIN (S-LAYER PROTEIN)-LIKE PROTEIN"/>
    <property type="match status" value="1"/>
</dbReference>
<sequence>MSKLSTKLFSILIFLFISSIANAQEFEWVNRFPQQANDSYYKITADGKGNVFILSTFNETITLGDSTFNSNSPSNYDDLFLAKYNSAGQILWARQFGGYGEDMSTGEDIPVSLALDNDGNCYLSGIYSGVFKLNNAIYNTRLVGAYHSESYVLKFNGDGQLAWARFLEGKNSASHKALSIDGAGNVLVAGNLWWGYTLTANGVSITPKVNEESYLVKYNKNGDLLWLKNTGGRNNSIVRDKAGFIYITGVYREGTTFDSISLNPAFYNANYVFSSFIAKCDANGRALWAKPIQGKGDIESMAINIDASGNIYVMGRYDNEVPLGQDTLRNIIDSTPNNYNAFLAQFNSTGKPMWGLKMLSPNKVISGDIVVGPTDNIYFSGTMVYRGLIGNTPFGVNYDVGNFYGKINQSGTVQWINQILRSSTYNIGNHMATDGKGNLFLAGQGGQKFGHITSYEEERSVYLTKLRDTTFITPSQIRGKVFNELNNNCKQDANEKPLANHLLKAEPGPYYASTDKDGNYQLELPKGTFQISQITQVQGLFVEQTCPANPSTYTITINSYGKDTSGFNFGNQVIPYPLLKVGIAADRRRRCFRNTTTVSYTNQGYATAQNVEVQVYFPQYVIPIDASMGFTRKDSLLTFSIGSLQPGQSGTIIIIDSVACGNESIRGLTQCVKAVITPSNTKPSDPNWDHSDITLKAVCKENGLVKLLILNSGIGSMADSASYRIYLDALQVFESKYKLPSGDSLSLQVPVNGRTIRLEADLRPYHPDAGRVPNITLEGCGSSTQVTVSKGFVDQLPQDDTEEEVSVSCLPILDSFDPNDKAVSPVGIGPSKIIAADQPLEYLIRFQNTGTDVAYTVTIIDTLDAALDIASLEVAAASHSYNWSVSGVGLPVLIFIFNNINLPDSSSNEPASHGYVRFRVRPKQATADGVKITNQAAIIFDYNSPVMTNVVSQTTGQMPTDMQQKIDIDICSGNYPTQAQAGENIILSETAQVSMQANQAIKGYGYWKLIQGKGTISNPADPTAKVMGLGAGKNIFEWRIAMCDSISKSQVTIERVVIPAKPLVIAPAPYCQREKILPIRAEGTGIQWYSDASLQEKLAEGDTYQPTSTHTDTLYMTQTIDGYQSLPTAVIISIKPEIAAPQVDPIGYVCNGHLQAPIQAIGERIKWYRDEKLTSLIQEGNTLEQGNFTEHVLFVTQTVNGCTSPASKAALQTGENDLKAKVFIPNVITPNGDGANDAFFQPQFKEGTCIGNFHSIRIYNRWGKMVYSSSDPAFAWTAQGMPTGYYYYEIRYSNFSSQGGLSVLH</sequence>
<evidence type="ECO:0000256" key="1">
    <source>
        <dbReference type="SAM" id="SignalP"/>
    </source>
</evidence>
<dbReference type="Proteomes" id="UP000480178">
    <property type="component" value="Chromosome"/>
</dbReference>
<dbReference type="EMBL" id="CP048222">
    <property type="protein sequence ID" value="QHT68052.1"/>
    <property type="molecule type" value="Genomic_DNA"/>
</dbReference>
<dbReference type="InterPro" id="IPR011047">
    <property type="entry name" value="Quinoprotein_ADH-like_sf"/>
</dbReference>
<organism evidence="3 4">
    <name type="scientific">Rhodocytophaga rosea</name>
    <dbReference type="NCBI Taxonomy" id="2704465"/>
    <lineage>
        <taxon>Bacteria</taxon>
        <taxon>Pseudomonadati</taxon>
        <taxon>Bacteroidota</taxon>
        <taxon>Cytophagia</taxon>
        <taxon>Cytophagales</taxon>
        <taxon>Rhodocytophagaceae</taxon>
        <taxon>Rhodocytophaga</taxon>
    </lineage>
</organism>
<feature type="signal peptide" evidence="1">
    <location>
        <begin position="1"/>
        <end position="23"/>
    </location>
</feature>
<dbReference type="SUPFAM" id="SSF117074">
    <property type="entry name" value="Hypothetical protein PA1324"/>
    <property type="match status" value="1"/>
</dbReference>
<accession>A0A6C0GK68</accession>
<dbReference type="Pfam" id="PF24595">
    <property type="entry name" value="DUF7619"/>
    <property type="match status" value="1"/>
</dbReference>
<dbReference type="Gene3D" id="2.80.10.50">
    <property type="match status" value="1"/>
</dbReference>
<proteinExistence type="predicted"/>
<dbReference type="KEGG" id="rhoz:GXP67_16090"/>